<gene>
    <name evidence="2" type="ORF">NCTC13032_03228</name>
</gene>
<accession>A0A4U9HTM7</accession>
<feature type="domain" description="AAA" evidence="1">
    <location>
        <begin position="111"/>
        <end position="165"/>
    </location>
</feature>
<evidence type="ECO:0000313" key="3">
    <source>
        <dbReference type="Proteomes" id="UP000310719"/>
    </source>
</evidence>
<dbReference type="EMBL" id="LR590464">
    <property type="protein sequence ID" value="VTP67797.1"/>
    <property type="molecule type" value="Genomic_DNA"/>
</dbReference>
<dbReference type="InterPro" id="IPR025669">
    <property type="entry name" value="AAA_dom"/>
</dbReference>
<organism evidence="2 3">
    <name type="scientific">Leclercia adecarboxylata</name>
    <dbReference type="NCBI Taxonomy" id="83655"/>
    <lineage>
        <taxon>Bacteria</taxon>
        <taxon>Pseudomonadati</taxon>
        <taxon>Pseudomonadota</taxon>
        <taxon>Gammaproteobacteria</taxon>
        <taxon>Enterobacterales</taxon>
        <taxon>Enterobacteriaceae</taxon>
        <taxon>Leclercia</taxon>
    </lineage>
</organism>
<dbReference type="Proteomes" id="UP000310719">
    <property type="component" value="Chromosome"/>
</dbReference>
<dbReference type="PANTHER" id="PTHR13696">
    <property type="entry name" value="P-LOOP CONTAINING NUCLEOSIDE TRIPHOSPHATE HYDROLASE"/>
    <property type="match status" value="1"/>
</dbReference>
<dbReference type="PANTHER" id="PTHR13696:SF99">
    <property type="entry name" value="COBYRINIC ACID AC-DIAMIDE SYNTHASE"/>
    <property type="match status" value="1"/>
</dbReference>
<dbReference type="Gene3D" id="3.40.50.300">
    <property type="entry name" value="P-loop containing nucleotide triphosphate hydrolases"/>
    <property type="match status" value="1"/>
</dbReference>
<dbReference type="InterPro" id="IPR027417">
    <property type="entry name" value="P-loop_NTPase"/>
</dbReference>
<reference evidence="2 3" key="1">
    <citation type="submission" date="2019-05" db="EMBL/GenBank/DDBJ databases">
        <authorList>
            <consortium name="Pathogen Informatics"/>
        </authorList>
    </citation>
    <scope>NUCLEOTIDE SEQUENCE [LARGE SCALE GENOMIC DNA]</scope>
    <source>
        <strain evidence="2 3">NCTC13032</strain>
    </source>
</reference>
<dbReference type="Pfam" id="PF13614">
    <property type="entry name" value="AAA_31"/>
    <property type="match status" value="1"/>
</dbReference>
<protein>
    <recommendedName>
        <fullName evidence="1">AAA domain-containing protein</fullName>
    </recommendedName>
</protein>
<proteinExistence type="predicted"/>
<dbReference type="InterPro" id="IPR050678">
    <property type="entry name" value="DNA_Partitioning_ATPase"/>
</dbReference>
<name>A0A4U9HTM7_9ENTR</name>
<dbReference type="AlphaFoldDB" id="A0A4U9HTM7"/>
<evidence type="ECO:0000313" key="2">
    <source>
        <dbReference type="EMBL" id="VTP67797.1"/>
    </source>
</evidence>
<evidence type="ECO:0000259" key="1">
    <source>
        <dbReference type="Pfam" id="PF13614"/>
    </source>
</evidence>
<sequence>MFLKLFLGGNGVGEENLNQLRDRNTTIAGYIKERFSKSPLSRLGNESSYFVKADSVNTKMPPNLYLLPGDVDLDICSRLIAHIGSSPVKEAWKKSRSLLIDLIASFEADKTISERPKTFFIDCNPSFASYTELGVVASNRVIIPCTADAASIRGIKNLVKLIYGVSIDNSEQDEMFLDFNKEAKQSKIEFPKLHVFVQNRSRTNEKDAAKAFKSHAEEIKKNYNEFT</sequence>
<dbReference type="SUPFAM" id="SSF52540">
    <property type="entry name" value="P-loop containing nucleoside triphosphate hydrolases"/>
    <property type="match status" value="1"/>
</dbReference>